<dbReference type="STRING" id="254.SAMN05421682_10215"/>
<name>A0A381FC67_9FLAO</name>
<protein>
    <submittedName>
        <fullName evidence="3">Cupin domain</fullName>
    </submittedName>
</protein>
<sequence>MKIFKFNHKILVLCAFVLIIVTSCNNKNQEKMNKENTTGLFPKGDQLPNEWFTGNAFLSPLVAKDKNNEFSAGAVTFEVGARTNWHTHPKGQVLIVTEGSGFYQEKGKPAQIIKKGDVVNIPENVEHWHGASDKTSMTHIAITNFKEDVQVTWLKPVTDEEFNQVNNEQ</sequence>
<dbReference type="PROSITE" id="PS51257">
    <property type="entry name" value="PROKAR_LIPOPROTEIN"/>
    <property type="match status" value="1"/>
</dbReference>
<reference evidence="3 4" key="1">
    <citation type="submission" date="2018-06" db="EMBL/GenBank/DDBJ databases">
        <authorList>
            <consortium name="Pathogen Informatics"/>
            <person name="Doyle S."/>
        </authorList>
    </citation>
    <scope>NUCLEOTIDE SEQUENCE [LARGE SCALE GENOMIC DNA]</scope>
    <source>
        <strain evidence="3 4">NCTC13532</strain>
    </source>
</reference>
<gene>
    <name evidence="3" type="ORF">NCTC13532_00625</name>
</gene>
<accession>A0A381FC67</accession>
<evidence type="ECO:0000313" key="3">
    <source>
        <dbReference type="EMBL" id="SUX44073.1"/>
    </source>
</evidence>
<dbReference type="Pfam" id="PF07883">
    <property type="entry name" value="Cupin_2"/>
    <property type="match status" value="1"/>
</dbReference>
<dbReference type="InterPro" id="IPR011051">
    <property type="entry name" value="RmlC_Cupin_sf"/>
</dbReference>
<dbReference type="PANTHER" id="PTHR43698:SF1">
    <property type="entry name" value="BLL4564 PROTEIN"/>
    <property type="match status" value="1"/>
</dbReference>
<dbReference type="PANTHER" id="PTHR43698">
    <property type="entry name" value="RIBD C-TERMINAL DOMAIN CONTAINING PROTEIN"/>
    <property type="match status" value="1"/>
</dbReference>
<feature type="chain" id="PRO_5016674265" evidence="1">
    <location>
        <begin position="27"/>
        <end position="169"/>
    </location>
</feature>
<feature type="domain" description="Cupin type-2" evidence="2">
    <location>
        <begin position="75"/>
        <end position="138"/>
    </location>
</feature>
<proteinExistence type="predicted"/>
<dbReference type="Gene3D" id="2.60.120.10">
    <property type="entry name" value="Jelly Rolls"/>
    <property type="match status" value="1"/>
</dbReference>
<dbReference type="CDD" id="cd02233">
    <property type="entry name" value="cupin_HNL-like"/>
    <property type="match status" value="1"/>
</dbReference>
<feature type="signal peptide" evidence="1">
    <location>
        <begin position="1"/>
        <end position="26"/>
    </location>
</feature>
<organism evidence="3 4">
    <name type="scientific">Chryseobacterium indoltheticum</name>
    <dbReference type="NCBI Taxonomy" id="254"/>
    <lineage>
        <taxon>Bacteria</taxon>
        <taxon>Pseudomonadati</taxon>
        <taxon>Bacteroidota</taxon>
        <taxon>Flavobacteriia</taxon>
        <taxon>Flavobacteriales</taxon>
        <taxon>Weeksellaceae</taxon>
        <taxon>Chryseobacterium group</taxon>
        <taxon>Chryseobacterium</taxon>
    </lineage>
</organism>
<dbReference type="InterPro" id="IPR013096">
    <property type="entry name" value="Cupin_2"/>
</dbReference>
<dbReference type="AlphaFoldDB" id="A0A381FC67"/>
<evidence type="ECO:0000313" key="4">
    <source>
        <dbReference type="Proteomes" id="UP000254282"/>
    </source>
</evidence>
<dbReference type="InterPro" id="IPR014710">
    <property type="entry name" value="RmlC-like_jellyroll"/>
</dbReference>
<keyword evidence="1" id="KW-0732">Signal</keyword>
<dbReference type="SUPFAM" id="SSF51182">
    <property type="entry name" value="RmlC-like cupins"/>
    <property type="match status" value="1"/>
</dbReference>
<dbReference type="InterPro" id="IPR047263">
    <property type="entry name" value="HNL-like_cupin"/>
</dbReference>
<dbReference type="Proteomes" id="UP000254282">
    <property type="component" value="Unassembled WGS sequence"/>
</dbReference>
<evidence type="ECO:0000256" key="1">
    <source>
        <dbReference type="SAM" id="SignalP"/>
    </source>
</evidence>
<evidence type="ECO:0000259" key="2">
    <source>
        <dbReference type="Pfam" id="PF07883"/>
    </source>
</evidence>
<dbReference type="EMBL" id="UFVR01000004">
    <property type="protein sequence ID" value="SUX44073.1"/>
    <property type="molecule type" value="Genomic_DNA"/>
</dbReference>